<evidence type="ECO:0000313" key="1">
    <source>
        <dbReference type="EMBL" id="KAI9175151.1"/>
    </source>
</evidence>
<dbReference type="AlphaFoldDB" id="A0AAD5ISH6"/>
<reference evidence="1" key="2">
    <citation type="submission" date="2023-02" db="EMBL/GenBank/DDBJ databases">
        <authorList>
            <person name="Swenson N.G."/>
            <person name="Wegrzyn J.L."/>
            <person name="Mcevoy S.L."/>
        </authorList>
    </citation>
    <scope>NUCLEOTIDE SEQUENCE</scope>
    <source>
        <strain evidence="1">91603</strain>
        <tissue evidence="1">Leaf</tissue>
    </source>
</reference>
<reference evidence="1" key="1">
    <citation type="journal article" date="2022" name="Plant J.">
        <title>Strategies of tolerance reflected in two North American maple genomes.</title>
        <authorList>
            <person name="McEvoy S.L."/>
            <person name="Sezen U.U."/>
            <person name="Trouern-Trend A."/>
            <person name="McMahon S.M."/>
            <person name="Schaberg P.G."/>
            <person name="Yang J."/>
            <person name="Wegrzyn J.L."/>
            <person name="Swenson N.G."/>
        </authorList>
    </citation>
    <scope>NUCLEOTIDE SEQUENCE</scope>
    <source>
        <strain evidence="1">91603</strain>
    </source>
</reference>
<accession>A0AAD5ISH6</accession>
<sequence length="141" mass="16129">MDLEEWTMEANGFVRIEGIRCWWLWRPSTTGVGGDGGHPLPVSVATHEQHQCIGAIVAKLPQTWNNYRKKLLHMVEDISLENFQKSIQIEEETRNHDKSVLSQDSSKVHVVEAGSKYKKNFKIDLLYQRGGDANFFSDRGD</sequence>
<protein>
    <submittedName>
        <fullName evidence="1">Uncharacterized protein</fullName>
    </submittedName>
</protein>
<name>A0AAD5ISH6_ACENE</name>
<comment type="caution">
    <text evidence="1">The sequence shown here is derived from an EMBL/GenBank/DDBJ whole genome shotgun (WGS) entry which is preliminary data.</text>
</comment>
<proteinExistence type="predicted"/>
<organism evidence="1 2">
    <name type="scientific">Acer negundo</name>
    <name type="common">Box elder</name>
    <dbReference type="NCBI Taxonomy" id="4023"/>
    <lineage>
        <taxon>Eukaryota</taxon>
        <taxon>Viridiplantae</taxon>
        <taxon>Streptophyta</taxon>
        <taxon>Embryophyta</taxon>
        <taxon>Tracheophyta</taxon>
        <taxon>Spermatophyta</taxon>
        <taxon>Magnoliopsida</taxon>
        <taxon>eudicotyledons</taxon>
        <taxon>Gunneridae</taxon>
        <taxon>Pentapetalae</taxon>
        <taxon>rosids</taxon>
        <taxon>malvids</taxon>
        <taxon>Sapindales</taxon>
        <taxon>Sapindaceae</taxon>
        <taxon>Hippocastanoideae</taxon>
        <taxon>Acereae</taxon>
        <taxon>Acer</taxon>
    </lineage>
</organism>
<gene>
    <name evidence="1" type="ORF">LWI28_028175</name>
</gene>
<dbReference type="Proteomes" id="UP001064489">
    <property type="component" value="Chromosome 8"/>
</dbReference>
<evidence type="ECO:0000313" key="2">
    <source>
        <dbReference type="Proteomes" id="UP001064489"/>
    </source>
</evidence>
<dbReference type="EMBL" id="JAJSOW010000103">
    <property type="protein sequence ID" value="KAI9175151.1"/>
    <property type="molecule type" value="Genomic_DNA"/>
</dbReference>
<keyword evidence="2" id="KW-1185">Reference proteome</keyword>